<comment type="caution">
    <text evidence="1">The sequence shown here is derived from an EMBL/GenBank/DDBJ whole genome shotgun (WGS) entry which is preliminary data.</text>
</comment>
<reference evidence="1 2" key="1">
    <citation type="submission" date="2019-07" db="EMBL/GenBank/DDBJ databases">
        <title>Whole genome shotgun sequence of Nocardia ninae NBRC 108245.</title>
        <authorList>
            <person name="Hosoyama A."/>
            <person name="Uohara A."/>
            <person name="Ohji S."/>
            <person name="Ichikawa N."/>
        </authorList>
    </citation>
    <scope>NUCLEOTIDE SEQUENCE [LARGE SCALE GENOMIC DNA]</scope>
    <source>
        <strain evidence="1 2">NBRC 108245</strain>
    </source>
</reference>
<proteinExistence type="predicted"/>
<accession>A0A511MRQ1</accession>
<evidence type="ECO:0000313" key="2">
    <source>
        <dbReference type="Proteomes" id="UP000321424"/>
    </source>
</evidence>
<protein>
    <submittedName>
        <fullName evidence="1">Uncharacterized protein</fullName>
    </submittedName>
</protein>
<name>A0A511MRQ1_9NOCA</name>
<dbReference type="EMBL" id="BJXA01000079">
    <property type="protein sequence ID" value="GEM42868.1"/>
    <property type="molecule type" value="Genomic_DNA"/>
</dbReference>
<keyword evidence="2" id="KW-1185">Reference proteome</keyword>
<dbReference type="RefSeq" id="WP_147140756.1">
    <property type="nucleotide sequence ID" value="NZ_BJXA01000079.1"/>
</dbReference>
<sequence length="83" mass="8759">MPLLTIRLPREATLTAALRELKLTVDDVDIAFGLVPVDPEAGLYALRVTDAAAARVNTYGPDIQIFADPRIEPGNGSGAEPSA</sequence>
<organism evidence="1 2">
    <name type="scientific">Nocardia ninae NBRC 108245</name>
    <dbReference type="NCBI Taxonomy" id="1210091"/>
    <lineage>
        <taxon>Bacteria</taxon>
        <taxon>Bacillati</taxon>
        <taxon>Actinomycetota</taxon>
        <taxon>Actinomycetes</taxon>
        <taxon>Mycobacteriales</taxon>
        <taxon>Nocardiaceae</taxon>
        <taxon>Nocardia</taxon>
    </lineage>
</organism>
<gene>
    <name evidence="1" type="ORF">NN4_73870</name>
</gene>
<dbReference type="OrthoDB" id="583435at2"/>
<evidence type="ECO:0000313" key="1">
    <source>
        <dbReference type="EMBL" id="GEM42868.1"/>
    </source>
</evidence>
<dbReference type="AlphaFoldDB" id="A0A511MRQ1"/>
<dbReference type="Proteomes" id="UP000321424">
    <property type="component" value="Unassembled WGS sequence"/>
</dbReference>